<keyword evidence="2" id="KW-0548">Nucleotidyltransferase</keyword>
<dbReference type="Proteomes" id="UP001500975">
    <property type="component" value="Unassembled WGS sequence"/>
</dbReference>
<dbReference type="InterPro" id="IPR048903">
    <property type="entry name" value="MdcG_N"/>
</dbReference>
<evidence type="ECO:0008006" key="7">
    <source>
        <dbReference type="Google" id="ProtNLM"/>
    </source>
</evidence>
<gene>
    <name evidence="5" type="ORF">GCM10023165_36340</name>
</gene>
<feature type="domain" description="Phosphoribosyl-dephospho-CoA transferase MdcG C-terminal" evidence="3">
    <location>
        <begin position="91"/>
        <end position="211"/>
    </location>
</feature>
<dbReference type="EMBL" id="BAABGJ010000059">
    <property type="protein sequence ID" value="GAA4349516.1"/>
    <property type="molecule type" value="Genomic_DNA"/>
</dbReference>
<dbReference type="Pfam" id="PF10620">
    <property type="entry name" value="MdcG"/>
    <property type="match status" value="1"/>
</dbReference>
<sequence length="229" mass="25618">MHRLRRHQLVRLTDAGWRTVLQRPWDAQAADCLSYWAAHRLPLVVTRQPGEAACDDAIALGLPAPARWDRRRLSLRVPRTAVLYVDAFPRLAEVLGLLPRSAARPVRALAAALQCLRANVRVFGSHGWQQMTGLRYVRPESDLDLWIGIDDAARADEIAEPLQAFDAAKPRLDGEFMFPDGAAVAWREWAAWRAGRTRSLLVKRLDGVALHHDLGWCGLRTSAVAEMPA</sequence>
<comment type="caution">
    <text evidence="5">The sequence shown here is derived from an EMBL/GenBank/DDBJ whole genome shotgun (WGS) entry which is preliminary data.</text>
</comment>
<dbReference type="NCBIfam" id="TIGR03135">
    <property type="entry name" value="malonate_mdcG"/>
    <property type="match status" value="1"/>
</dbReference>
<reference evidence="6" key="1">
    <citation type="journal article" date="2019" name="Int. J. Syst. Evol. Microbiol.">
        <title>The Global Catalogue of Microorganisms (GCM) 10K type strain sequencing project: providing services to taxonomists for standard genome sequencing and annotation.</title>
        <authorList>
            <consortium name="The Broad Institute Genomics Platform"/>
            <consortium name="The Broad Institute Genome Sequencing Center for Infectious Disease"/>
            <person name="Wu L."/>
            <person name="Ma J."/>
        </authorList>
    </citation>
    <scope>NUCLEOTIDE SEQUENCE [LARGE SCALE GENOMIC DNA]</scope>
    <source>
        <strain evidence="6">JCM 17804</strain>
    </source>
</reference>
<protein>
    <recommendedName>
        <fullName evidence="7">Malonate decarboxylase holo-[acyl-carrier-protein] synthase</fullName>
    </recommendedName>
</protein>
<evidence type="ECO:0000313" key="6">
    <source>
        <dbReference type="Proteomes" id="UP001500975"/>
    </source>
</evidence>
<accession>A0ABP8I252</accession>
<dbReference type="InterPro" id="IPR017557">
    <property type="entry name" value="Holo-ACP_synthase"/>
</dbReference>
<dbReference type="InterPro" id="IPR049180">
    <property type="entry name" value="MdcG_C"/>
</dbReference>
<organism evidence="5 6">
    <name type="scientific">Variovorax defluvii</name>
    <dbReference type="NCBI Taxonomy" id="913761"/>
    <lineage>
        <taxon>Bacteria</taxon>
        <taxon>Pseudomonadati</taxon>
        <taxon>Pseudomonadota</taxon>
        <taxon>Betaproteobacteria</taxon>
        <taxon>Burkholderiales</taxon>
        <taxon>Comamonadaceae</taxon>
        <taxon>Variovorax</taxon>
    </lineage>
</organism>
<evidence type="ECO:0000313" key="5">
    <source>
        <dbReference type="EMBL" id="GAA4349516.1"/>
    </source>
</evidence>
<evidence type="ECO:0000259" key="3">
    <source>
        <dbReference type="Pfam" id="PF10620"/>
    </source>
</evidence>
<evidence type="ECO:0000256" key="1">
    <source>
        <dbReference type="ARBA" id="ARBA00022679"/>
    </source>
</evidence>
<keyword evidence="6" id="KW-1185">Reference proteome</keyword>
<proteinExistence type="predicted"/>
<dbReference type="RefSeq" id="WP_345539669.1">
    <property type="nucleotide sequence ID" value="NZ_BAABGJ010000059.1"/>
</dbReference>
<keyword evidence="1" id="KW-0808">Transferase</keyword>
<evidence type="ECO:0000256" key="2">
    <source>
        <dbReference type="ARBA" id="ARBA00022695"/>
    </source>
</evidence>
<dbReference type="Pfam" id="PF20866">
    <property type="entry name" value="MdcG_N"/>
    <property type="match status" value="1"/>
</dbReference>
<name>A0ABP8I252_9BURK</name>
<feature type="domain" description="Phosphoribosyl-dephospho-CoA transferase MdcG N-terminal" evidence="4">
    <location>
        <begin position="5"/>
        <end position="84"/>
    </location>
</feature>
<evidence type="ECO:0000259" key="4">
    <source>
        <dbReference type="Pfam" id="PF20866"/>
    </source>
</evidence>